<dbReference type="PATRIC" id="fig|1029756.8.peg.135"/>
<protein>
    <submittedName>
        <fullName evidence="2">Uncharacterized protein</fullName>
    </submittedName>
</protein>
<dbReference type="AlphaFoldDB" id="V5S9W1"/>
<keyword evidence="1" id="KW-0812">Transmembrane</keyword>
<feature type="transmembrane region" description="Helical" evidence="1">
    <location>
        <begin position="7"/>
        <end position="26"/>
    </location>
</feature>
<keyword evidence="1" id="KW-0472">Membrane</keyword>
<sequence>MPSLFRFLTVTGTLAAVVCGTLYFFATQFEPDQSEVVKVVPGVKVRTP</sequence>
<proteinExistence type="predicted"/>
<evidence type="ECO:0000313" key="3">
    <source>
        <dbReference type="Proteomes" id="UP000018542"/>
    </source>
</evidence>
<keyword evidence="1" id="KW-1133">Transmembrane helix</keyword>
<dbReference type="STRING" id="1029756.W911_00625"/>
<keyword evidence="3" id="KW-1185">Reference proteome</keyword>
<accession>V5S9W1</accession>
<dbReference type="RefSeq" id="WP_023785574.1">
    <property type="nucleotide sequence ID" value="NC_022997.1"/>
</dbReference>
<dbReference type="EMBL" id="CP006912">
    <property type="protein sequence ID" value="AHB47237.1"/>
    <property type="molecule type" value="Genomic_DNA"/>
</dbReference>
<organism evidence="2 3">
    <name type="scientific">Hyphomicrobium nitrativorans NL23</name>
    <dbReference type="NCBI Taxonomy" id="1029756"/>
    <lineage>
        <taxon>Bacteria</taxon>
        <taxon>Pseudomonadati</taxon>
        <taxon>Pseudomonadota</taxon>
        <taxon>Alphaproteobacteria</taxon>
        <taxon>Hyphomicrobiales</taxon>
        <taxon>Hyphomicrobiaceae</taxon>
        <taxon>Hyphomicrobium</taxon>
    </lineage>
</organism>
<gene>
    <name evidence="2" type="ORF">W911_00625</name>
</gene>
<evidence type="ECO:0000313" key="2">
    <source>
        <dbReference type="EMBL" id="AHB47237.1"/>
    </source>
</evidence>
<reference evidence="2 3" key="1">
    <citation type="journal article" date="2014" name="Genome Announc.">
        <title>Complete Genome Sequence of Hyphomicrobium nitrativorans Strain NL23, a Denitrifying Bacterium Isolated from Biofilm of a Methanol-Fed Denitrification System Treating Seawater at the Montreal Biodome.</title>
        <authorList>
            <person name="Martineau C."/>
            <person name="Villeneuve C."/>
            <person name="Mauffrey F."/>
            <person name="Villemur R."/>
        </authorList>
    </citation>
    <scope>NUCLEOTIDE SEQUENCE [LARGE SCALE GENOMIC DNA]</scope>
    <source>
        <strain evidence="2">NL23</strain>
    </source>
</reference>
<dbReference type="KEGG" id="hni:W911_00625"/>
<dbReference type="Proteomes" id="UP000018542">
    <property type="component" value="Chromosome"/>
</dbReference>
<evidence type="ECO:0000256" key="1">
    <source>
        <dbReference type="SAM" id="Phobius"/>
    </source>
</evidence>
<name>V5S9W1_9HYPH</name>
<dbReference type="HOGENOM" id="CLU_191964_2_0_5"/>